<keyword evidence="1" id="KW-0472">Membrane</keyword>
<accession>A0AA41Q5C7</accession>
<feature type="transmembrane region" description="Helical" evidence="1">
    <location>
        <begin position="12"/>
        <end position="35"/>
    </location>
</feature>
<evidence type="ECO:0000313" key="2">
    <source>
        <dbReference type="EMBL" id="MCF2531596.1"/>
    </source>
</evidence>
<dbReference type="Proteomes" id="UP001165378">
    <property type="component" value="Unassembled WGS sequence"/>
</dbReference>
<keyword evidence="1" id="KW-1133">Transmembrane helix</keyword>
<feature type="transmembrane region" description="Helical" evidence="1">
    <location>
        <begin position="47"/>
        <end position="69"/>
    </location>
</feature>
<dbReference type="RefSeq" id="WP_235056247.1">
    <property type="nucleotide sequence ID" value="NZ_JAKFHA010000025.1"/>
</dbReference>
<evidence type="ECO:0000256" key="1">
    <source>
        <dbReference type="SAM" id="Phobius"/>
    </source>
</evidence>
<dbReference type="EMBL" id="JAKFHA010000025">
    <property type="protein sequence ID" value="MCF2531596.1"/>
    <property type="molecule type" value="Genomic_DNA"/>
</dbReference>
<proteinExistence type="predicted"/>
<evidence type="ECO:0000313" key="3">
    <source>
        <dbReference type="Proteomes" id="UP001165378"/>
    </source>
</evidence>
<protein>
    <recommendedName>
        <fullName evidence="4">DUF1449 family protein</fullName>
    </recommendedName>
</protein>
<keyword evidence="3" id="KW-1185">Reference proteome</keyword>
<name>A0AA41Q5C7_9ACTN</name>
<evidence type="ECO:0008006" key="4">
    <source>
        <dbReference type="Google" id="ProtNLM"/>
    </source>
</evidence>
<sequence length="204" mass="20933">MGDFMTAVLSFPALVFTFALVVVVMFWLCVLAGAVEHDAFEGDAGGDALGLGGVPVTVTVSLLVAFAWALSLAGGVVLDDAGLPDPAAAAAGTGVLLAAVAAAWTATRILVRPLGHLFPDEPGPSRRDFVGTTCIIRTGRVDAHFGQAEVTARDGATAIVQVRQDGTDVFEAGGTGLLYAYDEDGEFFWVAPFDAALDPGHPSA</sequence>
<comment type="caution">
    <text evidence="2">The sequence shown here is derived from an EMBL/GenBank/DDBJ whole genome shotgun (WGS) entry which is preliminary data.</text>
</comment>
<keyword evidence="1" id="KW-0812">Transmembrane</keyword>
<reference evidence="2" key="1">
    <citation type="submission" date="2022-01" db="EMBL/GenBank/DDBJ databases">
        <title>Genome-Based Taxonomic Classification of the Phylum Actinobacteria.</title>
        <authorList>
            <person name="Gao Y."/>
        </authorList>
    </citation>
    <scope>NUCLEOTIDE SEQUENCE</scope>
    <source>
        <strain evidence="2">KLBMP 8922</strain>
    </source>
</reference>
<dbReference type="AlphaFoldDB" id="A0AA41Q5C7"/>
<feature type="transmembrane region" description="Helical" evidence="1">
    <location>
        <begin position="89"/>
        <end position="111"/>
    </location>
</feature>
<organism evidence="2 3">
    <name type="scientific">Yinghuangia soli</name>
    <dbReference type="NCBI Taxonomy" id="2908204"/>
    <lineage>
        <taxon>Bacteria</taxon>
        <taxon>Bacillati</taxon>
        <taxon>Actinomycetota</taxon>
        <taxon>Actinomycetes</taxon>
        <taxon>Kitasatosporales</taxon>
        <taxon>Streptomycetaceae</taxon>
        <taxon>Yinghuangia</taxon>
    </lineage>
</organism>
<gene>
    <name evidence="2" type="ORF">LZ495_30875</name>
</gene>